<evidence type="ECO:0000256" key="1">
    <source>
        <dbReference type="SAM" id="Phobius"/>
    </source>
</evidence>
<keyword evidence="1" id="KW-0812">Transmembrane</keyword>
<dbReference type="Proteomes" id="UP000091897">
    <property type="component" value="Chromosome"/>
</dbReference>
<feature type="transmembrane region" description="Helical" evidence="1">
    <location>
        <begin position="45"/>
        <end position="63"/>
    </location>
</feature>
<evidence type="ECO:0000313" key="3">
    <source>
        <dbReference type="Proteomes" id="UP000091897"/>
    </source>
</evidence>
<evidence type="ECO:0000313" key="2">
    <source>
        <dbReference type="EMBL" id="ANN66479.1"/>
    </source>
</evidence>
<sequence>MHPFRSQQLNSEIAMESLKEGIKAAPPVAVTAAVSTGWWSDPNHWLIAASLGYIALQTAYLIWKWRRQARDGIVEES</sequence>
<reference evidence="2 3" key="1">
    <citation type="submission" date="2016-06" db="EMBL/GenBank/DDBJ databases">
        <title>Complete genome sequences of Bordetella bronchialis and Bordetella flabilis.</title>
        <authorList>
            <person name="LiPuma J.J."/>
            <person name="Spilker T."/>
        </authorList>
    </citation>
    <scope>NUCLEOTIDE SEQUENCE [LARGE SCALE GENOMIC DNA]</scope>
    <source>
        <strain evidence="2 3">AU3182</strain>
    </source>
</reference>
<dbReference type="EMBL" id="CP016170">
    <property type="protein sequence ID" value="ANN66479.1"/>
    <property type="molecule type" value="Genomic_DNA"/>
</dbReference>
<keyword evidence="3" id="KW-1185">Reference proteome</keyword>
<protein>
    <recommendedName>
        <fullName evidence="4">Holin</fullName>
    </recommendedName>
</protein>
<evidence type="ECO:0008006" key="4">
    <source>
        <dbReference type="Google" id="ProtNLM"/>
    </source>
</evidence>
<organism evidence="2 3">
    <name type="scientific">Bordetella bronchialis</name>
    <dbReference type="NCBI Taxonomy" id="463025"/>
    <lineage>
        <taxon>Bacteria</taxon>
        <taxon>Pseudomonadati</taxon>
        <taxon>Pseudomonadota</taxon>
        <taxon>Betaproteobacteria</taxon>
        <taxon>Burkholderiales</taxon>
        <taxon>Alcaligenaceae</taxon>
        <taxon>Bordetella</taxon>
    </lineage>
</organism>
<name>A0ABM6CR81_9BORD</name>
<keyword evidence="1" id="KW-0472">Membrane</keyword>
<proteinExistence type="predicted"/>
<gene>
    <name evidence="2" type="ORF">BAU06_09385</name>
</gene>
<accession>A0ABM6CR81</accession>
<keyword evidence="1" id="KW-1133">Transmembrane helix</keyword>